<evidence type="ECO:0000256" key="1">
    <source>
        <dbReference type="ARBA" id="ARBA00004389"/>
    </source>
</evidence>
<evidence type="ECO:0000256" key="8">
    <source>
        <dbReference type="ARBA" id="ARBA00023134"/>
    </source>
</evidence>
<comment type="subcellular location">
    <subcellularLocation>
        <location evidence="1">Endoplasmic reticulum membrane</location>
        <topology evidence="1">Single-pass membrane protein</topology>
    </subcellularLocation>
</comment>
<evidence type="ECO:0000256" key="5">
    <source>
        <dbReference type="ARBA" id="ARBA00022741"/>
    </source>
</evidence>
<dbReference type="GeneID" id="88174030"/>
<dbReference type="GO" id="GO:0005525">
    <property type="term" value="F:GTP binding"/>
    <property type="evidence" value="ECO:0007669"/>
    <property type="project" value="UniProtKB-KW"/>
</dbReference>
<keyword evidence="6" id="KW-0256">Endoplasmic reticulum</keyword>
<name>A0AAX4HBA8_9ASCO</name>
<dbReference type="Gene3D" id="3.40.50.300">
    <property type="entry name" value="P-loop containing nucleotide triphosphate hydrolases"/>
    <property type="match status" value="1"/>
</dbReference>
<evidence type="ECO:0000256" key="3">
    <source>
        <dbReference type="ARBA" id="ARBA00020256"/>
    </source>
</evidence>
<keyword evidence="8" id="KW-0342">GTP-binding</keyword>
<dbReference type="CDD" id="cd04105">
    <property type="entry name" value="SR_beta"/>
    <property type="match status" value="1"/>
</dbReference>
<organism evidence="12 13">
    <name type="scientific">Australozyma saopauloensis</name>
    <dbReference type="NCBI Taxonomy" id="291208"/>
    <lineage>
        <taxon>Eukaryota</taxon>
        <taxon>Fungi</taxon>
        <taxon>Dikarya</taxon>
        <taxon>Ascomycota</taxon>
        <taxon>Saccharomycotina</taxon>
        <taxon>Pichiomycetes</taxon>
        <taxon>Metschnikowiaceae</taxon>
        <taxon>Australozyma</taxon>
    </lineage>
</organism>
<evidence type="ECO:0000256" key="10">
    <source>
        <dbReference type="ARBA" id="ARBA00023170"/>
    </source>
</evidence>
<keyword evidence="9 11" id="KW-0472">Membrane</keyword>
<comment type="similarity">
    <text evidence="2">Belongs to the SRP receptor beta subunit family.</text>
</comment>
<evidence type="ECO:0000256" key="4">
    <source>
        <dbReference type="ARBA" id="ARBA00022692"/>
    </source>
</evidence>
<dbReference type="RefSeq" id="XP_062878024.1">
    <property type="nucleotide sequence ID" value="XM_063021954.1"/>
</dbReference>
<dbReference type="AlphaFoldDB" id="A0AAX4HBA8"/>
<dbReference type="InterPro" id="IPR027417">
    <property type="entry name" value="P-loop_NTPase"/>
</dbReference>
<proteinExistence type="inferred from homology"/>
<dbReference type="Pfam" id="PF09439">
    <property type="entry name" value="SRPRB"/>
    <property type="match status" value="1"/>
</dbReference>
<evidence type="ECO:0000313" key="13">
    <source>
        <dbReference type="Proteomes" id="UP001338582"/>
    </source>
</evidence>
<dbReference type="SUPFAM" id="SSF52540">
    <property type="entry name" value="P-loop containing nucleoside triphosphate hydrolases"/>
    <property type="match status" value="1"/>
</dbReference>
<evidence type="ECO:0000256" key="9">
    <source>
        <dbReference type="ARBA" id="ARBA00023136"/>
    </source>
</evidence>
<evidence type="ECO:0000313" key="12">
    <source>
        <dbReference type="EMBL" id="WPK25642.1"/>
    </source>
</evidence>
<keyword evidence="10" id="KW-0675">Receptor</keyword>
<dbReference type="InterPro" id="IPR019009">
    <property type="entry name" value="SRP_receptor_beta_su"/>
</dbReference>
<dbReference type="GO" id="GO:0005789">
    <property type="term" value="C:endoplasmic reticulum membrane"/>
    <property type="evidence" value="ECO:0007669"/>
    <property type="project" value="UniProtKB-SubCell"/>
</dbReference>
<dbReference type="EMBL" id="CP138896">
    <property type="protein sequence ID" value="WPK25642.1"/>
    <property type="molecule type" value="Genomic_DNA"/>
</dbReference>
<accession>A0AAX4HBA8</accession>
<sequence>MDSVQIILLTIVVGLLAVVGFFYFSSVSGSASTNSELRKPTYLIVGRNGAGKTALFYKLQNRDEKISTVSSLEPNISSLALPFSSEKIQKPYQLIDFPGHLKHSQLLRKLILEDITVRKLKGIVYVVDSSSWALDQEANVAAMARELFQLFSMTEKVPNGVDYLFAINKQDLFDSRPVHKVKQLLELELAKLVAEEVAAGRTAGSSGIDNDEEDDASGLRKEETTREFWRAAVGTRPFRFELLEGNVEFVGGSVARGAIEHWENWFDERAVNYGGM</sequence>
<keyword evidence="4 11" id="KW-0812">Transmembrane</keyword>
<evidence type="ECO:0000256" key="6">
    <source>
        <dbReference type="ARBA" id="ARBA00022824"/>
    </source>
</evidence>
<evidence type="ECO:0000256" key="11">
    <source>
        <dbReference type="SAM" id="Phobius"/>
    </source>
</evidence>
<reference evidence="12 13" key="1">
    <citation type="submission" date="2023-10" db="EMBL/GenBank/DDBJ databases">
        <title>Draft Genome Sequence of Candida saopaulonensis from a very Premature Infant with Sepsis.</title>
        <authorList>
            <person name="Ning Y."/>
            <person name="Dai R."/>
            <person name="Xiao M."/>
            <person name="Xu Y."/>
            <person name="Yan Q."/>
            <person name="Zhang L."/>
        </authorList>
    </citation>
    <scope>NUCLEOTIDE SEQUENCE [LARGE SCALE GENOMIC DNA]</scope>
    <source>
        <strain evidence="12 13">19XY460</strain>
    </source>
</reference>
<keyword evidence="7 11" id="KW-1133">Transmembrane helix</keyword>
<keyword evidence="5" id="KW-0547">Nucleotide-binding</keyword>
<evidence type="ECO:0000256" key="2">
    <source>
        <dbReference type="ARBA" id="ARBA00005619"/>
    </source>
</evidence>
<feature type="transmembrane region" description="Helical" evidence="11">
    <location>
        <begin position="6"/>
        <end position="24"/>
    </location>
</feature>
<keyword evidence="13" id="KW-1185">Reference proteome</keyword>
<protein>
    <recommendedName>
        <fullName evidence="3">Signal recognition particle receptor subunit beta</fullName>
    </recommendedName>
</protein>
<dbReference type="Proteomes" id="UP001338582">
    <property type="component" value="Chromosome 3"/>
</dbReference>
<dbReference type="KEGG" id="asau:88174030"/>
<gene>
    <name evidence="12" type="ORF">PUMCH_002966</name>
</gene>
<evidence type="ECO:0000256" key="7">
    <source>
        <dbReference type="ARBA" id="ARBA00022989"/>
    </source>
</evidence>